<evidence type="ECO:0000313" key="2">
    <source>
        <dbReference type="Proteomes" id="UP000054383"/>
    </source>
</evidence>
<dbReference type="AlphaFoldDB" id="A0A0U1LYR9"/>
<accession>A0A0U1LYR9</accession>
<dbReference type="SUPFAM" id="SSF56112">
    <property type="entry name" value="Protein kinase-like (PK-like)"/>
    <property type="match status" value="1"/>
</dbReference>
<sequence length="124" mass="13640">MDNDTIVAVKEHKVTDKDSLKALKPTKHIQLVNLLDVFMDHDILFLIYEDINASHVSLGDIKGGMSGSLKENEIAAIAEQNIFMKPFEFHLGTIDHENLLVSGTGHVKIANVASGMLQSDSARQ</sequence>
<evidence type="ECO:0000313" key="1">
    <source>
        <dbReference type="EMBL" id="CRG88479.1"/>
    </source>
</evidence>
<reference evidence="1 2" key="1">
    <citation type="submission" date="2015-04" db="EMBL/GenBank/DDBJ databases">
        <authorList>
            <person name="Syromyatnikov M.Y."/>
            <person name="Popov V.N."/>
        </authorList>
    </citation>
    <scope>NUCLEOTIDE SEQUENCE [LARGE SCALE GENOMIC DNA]</scope>
    <source>
        <strain evidence="1">WF-38-12</strain>
    </source>
</reference>
<name>A0A0U1LYR9_TALIS</name>
<protein>
    <recommendedName>
        <fullName evidence="3">Protein kinase domain-containing protein</fullName>
    </recommendedName>
</protein>
<dbReference type="Proteomes" id="UP000054383">
    <property type="component" value="Unassembled WGS sequence"/>
</dbReference>
<dbReference type="EMBL" id="CVMT01000004">
    <property type="protein sequence ID" value="CRG88479.1"/>
    <property type="molecule type" value="Genomic_DNA"/>
</dbReference>
<dbReference type="InterPro" id="IPR011009">
    <property type="entry name" value="Kinase-like_dom_sf"/>
</dbReference>
<organism evidence="1 2">
    <name type="scientific">Talaromyces islandicus</name>
    <name type="common">Penicillium islandicum</name>
    <dbReference type="NCBI Taxonomy" id="28573"/>
    <lineage>
        <taxon>Eukaryota</taxon>
        <taxon>Fungi</taxon>
        <taxon>Dikarya</taxon>
        <taxon>Ascomycota</taxon>
        <taxon>Pezizomycotina</taxon>
        <taxon>Eurotiomycetes</taxon>
        <taxon>Eurotiomycetidae</taxon>
        <taxon>Eurotiales</taxon>
        <taxon>Trichocomaceae</taxon>
        <taxon>Talaromyces</taxon>
        <taxon>Talaromyces sect. Islandici</taxon>
    </lineage>
</organism>
<keyword evidence="2" id="KW-1185">Reference proteome</keyword>
<evidence type="ECO:0008006" key="3">
    <source>
        <dbReference type="Google" id="ProtNLM"/>
    </source>
</evidence>
<dbReference type="OrthoDB" id="4062651at2759"/>
<proteinExistence type="predicted"/>
<gene>
    <name evidence="1" type="ORF">PISL3812_05509</name>
</gene>